<dbReference type="AlphaFoldDB" id="A0A6A6YYV3"/>
<name>A0A6A6YYV3_9PEZI</name>
<dbReference type="RefSeq" id="XP_033581066.1">
    <property type="nucleotide sequence ID" value="XM_033723390.1"/>
</dbReference>
<feature type="compositionally biased region" description="Basic and acidic residues" evidence="1">
    <location>
        <begin position="227"/>
        <end position="246"/>
    </location>
</feature>
<protein>
    <submittedName>
        <fullName evidence="2 4">Uncharacterized protein</fullName>
    </submittedName>
</protein>
<reference evidence="4" key="3">
    <citation type="submission" date="2025-04" db="UniProtKB">
        <authorList>
            <consortium name="RefSeq"/>
        </authorList>
    </citation>
    <scope>IDENTIFICATION</scope>
    <source>
        <strain evidence="4">CBS 304.34</strain>
    </source>
</reference>
<keyword evidence="3" id="KW-1185">Reference proteome</keyword>
<dbReference type="EMBL" id="MU003695">
    <property type="protein sequence ID" value="KAF2814102.1"/>
    <property type="molecule type" value="Genomic_DNA"/>
</dbReference>
<evidence type="ECO:0000313" key="4">
    <source>
        <dbReference type="RefSeq" id="XP_033581066.1"/>
    </source>
</evidence>
<evidence type="ECO:0000313" key="3">
    <source>
        <dbReference type="Proteomes" id="UP000504636"/>
    </source>
</evidence>
<reference evidence="4" key="2">
    <citation type="submission" date="2020-04" db="EMBL/GenBank/DDBJ databases">
        <authorList>
            <consortium name="NCBI Genome Project"/>
        </authorList>
    </citation>
    <scope>NUCLEOTIDE SEQUENCE</scope>
    <source>
        <strain evidence="4">CBS 304.34</strain>
    </source>
</reference>
<dbReference type="Proteomes" id="UP000504636">
    <property type="component" value="Unplaced"/>
</dbReference>
<organism evidence="2">
    <name type="scientific">Mytilinidion resinicola</name>
    <dbReference type="NCBI Taxonomy" id="574789"/>
    <lineage>
        <taxon>Eukaryota</taxon>
        <taxon>Fungi</taxon>
        <taxon>Dikarya</taxon>
        <taxon>Ascomycota</taxon>
        <taxon>Pezizomycotina</taxon>
        <taxon>Dothideomycetes</taxon>
        <taxon>Pleosporomycetidae</taxon>
        <taxon>Mytilinidiales</taxon>
        <taxon>Mytilinidiaceae</taxon>
        <taxon>Mytilinidion</taxon>
    </lineage>
</organism>
<feature type="region of interest" description="Disordered" evidence="1">
    <location>
        <begin position="293"/>
        <end position="319"/>
    </location>
</feature>
<feature type="compositionally biased region" description="Low complexity" evidence="1">
    <location>
        <begin position="558"/>
        <end position="600"/>
    </location>
</feature>
<feature type="compositionally biased region" description="Low complexity" evidence="1">
    <location>
        <begin position="528"/>
        <end position="550"/>
    </location>
</feature>
<evidence type="ECO:0000313" key="2">
    <source>
        <dbReference type="EMBL" id="KAF2814102.1"/>
    </source>
</evidence>
<dbReference type="OrthoDB" id="10622000at2759"/>
<evidence type="ECO:0000256" key="1">
    <source>
        <dbReference type="SAM" id="MobiDB-lite"/>
    </source>
</evidence>
<feature type="compositionally biased region" description="Acidic residues" evidence="1">
    <location>
        <begin position="212"/>
        <end position="226"/>
    </location>
</feature>
<dbReference type="GeneID" id="54464283"/>
<gene>
    <name evidence="2 4" type="ORF">BDZ99DRAFT_495654</name>
</gene>
<feature type="compositionally biased region" description="Polar residues" evidence="1">
    <location>
        <begin position="175"/>
        <end position="186"/>
    </location>
</feature>
<feature type="region of interest" description="Disordered" evidence="1">
    <location>
        <begin position="212"/>
        <end position="254"/>
    </location>
</feature>
<feature type="region of interest" description="Disordered" evidence="1">
    <location>
        <begin position="528"/>
        <end position="634"/>
    </location>
</feature>
<proteinExistence type="predicted"/>
<accession>A0A6A6YYV3</accession>
<reference evidence="2 4" key="1">
    <citation type="journal article" date="2020" name="Stud. Mycol.">
        <title>101 Dothideomycetes genomes: a test case for predicting lifestyles and emergence of pathogens.</title>
        <authorList>
            <person name="Haridas S."/>
            <person name="Albert R."/>
            <person name="Binder M."/>
            <person name="Bloem J."/>
            <person name="Labutti K."/>
            <person name="Salamov A."/>
            <person name="Andreopoulos B."/>
            <person name="Baker S."/>
            <person name="Barry K."/>
            <person name="Bills G."/>
            <person name="Bluhm B."/>
            <person name="Cannon C."/>
            <person name="Castanera R."/>
            <person name="Culley D."/>
            <person name="Daum C."/>
            <person name="Ezra D."/>
            <person name="Gonzalez J."/>
            <person name="Henrissat B."/>
            <person name="Kuo A."/>
            <person name="Liang C."/>
            <person name="Lipzen A."/>
            <person name="Lutzoni F."/>
            <person name="Magnuson J."/>
            <person name="Mondo S."/>
            <person name="Nolan M."/>
            <person name="Ohm R."/>
            <person name="Pangilinan J."/>
            <person name="Park H.-J."/>
            <person name="Ramirez L."/>
            <person name="Alfaro M."/>
            <person name="Sun H."/>
            <person name="Tritt A."/>
            <person name="Yoshinaga Y."/>
            <person name="Zwiers L.-H."/>
            <person name="Turgeon B."/>
            <person name="Goodwin S."/>
            <person name="Spatafora J."/>
            <person name="Crous P."/>
            <person name="Grigoriev I."/>
        </authorList>
    </citation>
    <scope>NUCLEOTIDE SEQUENCE</scope>
    <source>
        <strain evidence="2 4">CBS 304.34</strain>
    </source>
</reference>
<feature type="region of interest" description="Disordered" evidence="1">
    <location>
        <begin position="168"/>
        <end position="200"/>
    </location>
</feature>
<sequence length="668" mass="72277">MLRRLAMKFEMSALFANGPIGSLKVGGHKDESTSIPPTRGCQRTTNLRIVTISASSQQTKAPQGESYSTRIPVTNTSEPATEHASVPHCHNPTDTVEAMDDVPELVAEEPARHVQRAFSLSGYQYRASNKIDWFPKSIALPASPSRYESLTIVGIDEATEAMEKLTIGTRRSHSSSDILACTSTDNPPGGGELNTGGIDASGASAALENDLDMPTADEDDDIDMVTEDPRPRLKQFEPSEHSKTDGLDLGADAMDGLGRKDCDMIDAPKAPQAAAGGSLPSITQNILSAKEYGPQESMEDATEAHQRPEDSFSSSFSSLSSMPSTPLTFNSSISSAPASDLGSSKREPVHADIEVEPLPVTGCNAEYDDRVGFLNRLFLQFERLNGTVWRNSAYKKSALTTTEMNKCAQMYEKHCANHGEVIENPHSYQDMAQEVWIQLGLEGMSPLEWKTFCENYREEERKSGNKPILPAQVITSPAPHVAVPYLKTTTPMYHPWSTSHYIAQSVPPTSQTNYPEQSNLTAFLQSLVPPAASSPSPSPTLPGLSPTELLNILNGLNSTTSPENPSSSTVSTTTSNSASTAQPAAQPVPVVAPPLTTSTALQTTAPATPIQRQLAAGRKRARDSGPDEEGEDPALKIWKGGKTFCSRVRRFEAPQWIMRVRSRPVELR</sequence>